<sequence>MTLTQTTRRMAQDLFRAPAAEKGTDATKLREFRMRLQLKTRELKLTERQDRQEKRVLRPGLSRAVFAPAHNGPAA</sequence>
<feature type="region of interest" description="Disordered" evidence="1">
    <location>
        <begin position="1"/>
        <end position="23"/>
    </location>
</feature>
<evidence type="ECO:0000256" key="1">
    <source>
        <dbReference type="SAM" id="MobiDB-lite"/>
    </source>
</evidence>
<evidence type="ECO:0000313" key="2">
    <source>
        <dbReference type="EMBL" id="MBB4103678.1"/>
    </source>
</evidence>
<dbReference type="EMBL" id="JACIDU010000008">
    <property type="protein sequence ID" value="MBB4103678.1"/>
    <property type="molecule type" value="Genomic_DNA"/>
</dbReference>
<proteinExistence type="predicted"/>
<evidence type="ECO:0000313" key="3">
    <source>
        <dbReference type="Proteomes" id="UP000584824"/>
    </source>
</evidence>
<dbReference type="AlphaFoldDB" id="A0A7W6K1Z5"/>
<reference evidence="2 3" key="1">
    <citation type="submission" date="2020-08" db="EMBL/GenBank/DDBJ databases">
        <title>Genomic Encyclopedia of Type Strains, Phase IV (KMG-IV): sequencing the most valuable type-strain genomes for metagenomic binning, comparative biology and taxonomic classification.</title>
        <authorList>
            <person name="Goeker M."/>
        </authorList>
    </citation>
    <scope>NUCLEOTIDE SEQUENCE [LARGE SCALE GENOMIC DNA]</scope>
    <source>
        <strain evidence="2 3">DSM 26385</strain>
    </source>
</reference>
<protein>
    <submittedName>
        <fullName evidence="2">Uncharacterized protein</fullName>
    </submittedName>
</protein>
<gene>
    <name evidence="2" type="ORF">GGQ66_002246</name>
</gene>
<comment type="caution">
    <text evidence="2">The sequence shown here is derived from an EMBL/GenBank/DDBJ whole genome shotgun (WGS) entry which is preliminary data.</text>
</comment>
<dbReference type="RefSeq" id="WP_183792451.1">
    <property type="nucleotide sequence ID" value="NZ_JACIDU010000008.1"/>
</dbReference>
<keyword evidence="3" id="KW-1185">Reference proteome</keyword>
<organism evidence="2 3">
    <name type="scientific">Allorhizobium borbori</name>
    <dbReference type="NCBI Taxonomy" id="485907"/>
    <lineage>
        <taxon>Bacteria</taxon>
        <taxon>Pseudomonadati</taxon>
        <taxon>Pseudomonadota</taxon>
        <taxon>Alphaproteobacteria</taxon>
        <taxon>Hyphomicrobiales</taxon>
        <taxon>Rhizobiaceae</taxon>
        <taxon>Rhizobium/Agrobacterium group</taxon>
        <taxon>Allorhizobium</taxon>
    </lineage>
</organism>
<dbReference type="Proteomes" id="UP000584824">
    <property type="component" value="Unassembled WGS sequence"/>
</dbReference>
<accession>A0A7W6K1Z5</accession>
<name>A0A7W6K1Z5_9HYPH</name>